<evidence type="ECO:0000256" key="3">
    <source>
        <dbReference type="ARBA" id="ARBA00022723"/>
    </source>
</evidence>
<dbReference type="InterPro" id="IPR036412">
    <property type="entry name" value="HAD-like_sf"/>
</dbReference>
<dbReference type="SFLD" id="SFLDS00003">
    <property type="entry name" value="Haloacid_Dehalogenase"/>
    <property type="match status" value="1"/>
</dbReference>
<dbReference type="SFLD" id="SFLDG01129">
    <property type="entry name" value="C1.5:_HAD__Beta-PGM__Phosphata"/>
    <property type="match status" value="1"/>
</dbReference>
<keyword evidence="4" id="KW-0460">Magnesium</keyword>
<gene>
    <name evidence="5" type="ORF">NFG58_18230</name>
</gene>
<dbReference type="Pfam" id="PF00702">
    <property type="entry name" value="Hydrolase"/>
    <property type="match status" value="1"/>
</dbReference>
<dbReference type="PANTHER" id="PTHR46193:SF10">
    <property type="entry name" value="6-PHOSPHOGLUCONATE PHOSPHATASE"/>
    <property type="match status" value="1"/>
</dbReference>
<dbReference type="AlphaFoldDB" id="A0AAU7KGL3"/>
<dbReference type="InterPro" id="IPR006439">
    <property type="entry name" value="HAD-SF_hydro_IA"/>
</dbReference>
<dbReference type="PANTHER" id="PTHR46193">
    <property type="entry name" value="6-PHOSPHOGLUCONATE PHOSPHATASE"/>
    <property type="match status" value="1"/>
</dbReference>
<comment type="similarity">
    <text evidence="2">Belongs to the HAD-like hydrolase superfamily. CbbY/CbbZ/Gph/YieH family.</text>
</comment>
<evidence type="ECO:0000256" key="4">
    <source>
        <dbReference type="ARBA" id="ARBA00022842"/>
    </source>
</evidence>
<dbReference type="NCBIfam" id="TIGR01509">
    <property type="entry name" value="HAD-SF-IA-v3"/>
    <property type="match status" value="1"/>
</dbReference>
<dbReference type="Gene3D" id="1.10.150.240">
    <property type="entry name" value="Putative phosphatase, domain 2"/>
    <property type="match status" value="1"/>
</dbReference>
<dbReference type="PRINTS" id="PR00413">
    <property type="entry name" value="HADHALOGNASE"/>
</dbReference>
<dbReference type="InterPro" id="IPR023214">
    <property type="entry name" value="HAD_sf"/>
</dbReference>
<dbReference type="Gene3D" id="3.40.50.1000">
    <property type="entry name" value="HAD superfamily/HAD-like"/>
    <property type="match status" value="1"/>
</dbReference>
<dbReference type="RefSeq" id="WP_348827131.1">
    <property type="nucleotide sequence ID" value="NZ_CP098827.1"/>
</dbReference>
<dbReference type="GO" id="GO:0046872">
    <property type="term" value="F:metal ion binding"/>
    <property type="evidence" value="ECO:0007669"/>
    <property type="project" value="UniProtKB-KW"/>
</dbReference>
<organism evidence="5">
    <name type="scientific">Halomonas sp. RT37</name>
    <dbReference type="NCBI Taxonomy" id="2950872"/>
    <lineage>
        <taxon>Bacteria</taxon>
        <taxon>Pseudomonadati</taxon>
        <taxon>Pseudomonadota</taxon>
        <taxon>Gammaproteobacteria</taxon>
        <taxon>Oceanospirillales</taxon>
        <taxon>Halomonadaceae</taxon>
        <taxon>Halomonas</taxon>
    </lineage>
</organism>
<proteinExistence type="inferred from homology"/>
<reference evidence="5" key="1">
    <citation type="submission" date="2022-06" db="EMBL/GenBank/DDBJ databases">
        <title>A novel DMS-producing enzyme.</title>
        <authorList>
            <person name="Zhang Y."/>
        </authorList>
    </citation>
    <scope>NUCLEOTIDE SEQUENCE</scope>
    <source>
        <strain evidence="5">RT37</strain>
    </source>
</reference>
<evidence type="ECO:0000256" key="1">
    <source>
        <dbReference type="ARBA" id="ARBA00001946"/>
    </source>
</evidence>
<sequence length="226" mass="23591">MTTLIFDCDGVLVDSEVIAEATLADRLAEWLPDLDVEAALNEALGRTTAAILELLDGQSAHALPKEALALLDDEIDARLARELTAIDGVAQALAAIPGTKAVVSNSRRQRVVASLSRTGLDQVLGTAPIFCAEQVDKPKPDPGVYLLAAETLGVSPGACLVVEDSIAGASAALAAGMTVIGFVGASHLPADHAERLSQLGVWQVMTHMAQLPALVSNWQQRQQASV</sequence>
<accession>A0AAU7KGL3</accession>
<evidence type="ECO:0000313" key="5">
    <source>
        <dbReference type="EMBL" id="XBO70525.1"/>
    </source>
</evidence>
<dbReference type="SUPFAM" id="SSF56784">
    <property type="entry name" value="HAD-like"/>
    <property type="match status" value="1"/>
</dbReference>
<dbReference type="EMBL" id="CP098827">
    <property type="protein sequence ID" value="XBO70525.1"/>
    <property type="molecule type" value="Genomic_DNA"/>
</dbReference>
<protein>
    <submittedName>
        <fullName evidence="5">HAD-IA family hydrolase</fullName>
    </submittedName>
</protein>
<dbReference type="InterPro" id="IPR051600">
    <property type="entry name" value="Beta-PGM-like"/>
</dbReference>
<comment type="cofactor">
    <cofactor evidence="1">
        <name>Mg(2+)</name>
        <dbReference type="ChEBI" id="CHEBI:18420"/>
    </cofactor>
</comment>
<dbReference type="GO" id="GO:0016787">
    <property type="term" value="F:hydrolase activity"/>
    <property type="evidence" value="ECO:0007669"/>
    <property type="project" value="UniProtKB-KW"/>
</dbReference>
<evidence type="ECO:0000256" key="2">
    <source>
        <dbReference type="ARBA" id="ARBA00006171"/>
    </source>
</evidence>
<name>A0AAU7KGL3_9GAMM</name>
<keyword evidence="5" id="KW-0378">Hydrolase</keyword>
<dbReference type="InterPro" id="IPR023198">
    <property type="entry name" value="PGP-like_dom2"/>
</dbReference>
<keyword evidence="3" id="KW-0479">Metal-binding</keyword>